<name>A0AA41MK65_SCICA</name>
<keyword evidence="3" id="KW-1185">Reference proteome</keyword>
<proteinExistence type="predicted"/>
<evidence type="ECO:0000313" key="3">
    <source>
        <dbReference type="Proteomes" id="UP001166674"/>
    </source>
</evidence>
<dbReference type="Proteomes" id="UP001166674">
    <property type="component" value="Unassembled WGS sequence"/>
</dbReference>
<evidence type="ECO:0000313" key="2">
    <source>
        <dbReference type="EMBL" id="MBZ3873468.1"/>
    </source>
</evidence>
<dbReference type="AlphaFoldDB" id="A0AA41MK65"/>
<feature type="compositionally biased region" description="Basic and acidic residues" evidence="1">
    <location>
        <begin position="10"/>
        <end position="20"/>
    </location>
</feature>
<comment type="caution">
    <text evidence="2">The sequence shown here is derived from an EMBL/GenBank/DDBJ whole genome shotgun (WGS) entry which is preliminary data.</text>
</comment>
<organism evidence="2 3">
    <name type="scientific">Sciurus carolinensis</name>
    <name type="common">Eastern gray squirrel</name>
    <dbReference type="NCBI Taxonomy" id="30640"/>
    <lineage>
        <taxon>Eukaryota</taxon>
        <taxon>Metazoa</taxon>
        <taxon>Chordata</taxon>
        <taxon>Craniata</taxon>
        <taxon>Vertebrata</taxon>
        <taxon>Euteleostomi</taxon>
        <taxon>Mammalia</taxon>
        <taxon>Eutheria</taxon>
        <taxon>Euarchontoglires</taxon>
        <taxon>Glires</taxon>
        <taxon>Rodentia</taxon>
        <taxon>Sciuromorpha</taxon>
        <taxon>Sciuridae</taxon>
        <taxon>Sciurinae</taxon>
        <taxon>Sciurini</taxon>
        <taxon>Sciurus</taxon>
    </lineage>
</organism>
<gene>
    <name evidence="2" type="ORF">SUZIE_123090</name>
</gene>
<dbReference type="EMBL" id="JAATJV010205562">
    <property type="protein sequence ID" value="MBZ3873468.1"/>
    <property type="molecule type" value="Genomic_DNA"/>
</dbReference>
<accession>A0AA41MK65</accession>
<sequence>MAEAAPARVPESDKPIEDQRPPTPPSPQLAAEKNSYLDSTEITLWTVVAAIQALEKKVDSCLALLLTLE</sequence>
<reference evidence="2" key="1">
    <citation type="submission" date="2020-03" db="EMBL/GenBank/DDBJ databases">
        <title>Studies in the Genomics of Life Span.</title>
        <authorList>
            <person name="Glass D."/>
        </authorList>
    </citation>
    <scope>NUCLEOTIDE SEQUENCE</scope>
    <source>
        <strain evidence="2">SUZIE</strain>
        <tissue evidence="2">Muscle</tissue>
    </source>
</reference>
<protein>
    <submittedName>
        <fullName evidence="2">Protein ZNF783</fullName>
    </submittedName>
</protein>
<feature type="region of interest" description="Disordered" evidence="1">
    <location>
        <begin position="1"/>
        <end position="33"/>
    </location>
</feature>
<evidence type="ECO:0000256" key="1">
    <source>
        <dbReference type="SAM" id="MobiDB-lite"/>
    </source>
</evidence>